<accession>A0ABQ1J8D0</accession>
<gene>
    <name evidence="2" type="ORF">GCM10011503_06060</name>
</gene>
<name>A0ABQ1J8D0_9PROT</name>
<evidence type="ECO:0000313" key="3">
    <source>
        <dbReference type="Proteomes" id="UP000628854"/>
    </source>
</evidence>
<dbReference type="NCBIfam" id="TIGR02284">
    <property type="entry name" value="PA2169 family four-helix-bundle protein"/>
    <property type="match status" value="1"/>
</dbReference>
<dbReference type="RefSeq" id="WP_084393652.1">
    <property type="nucleotide sequence ID" value="NZ_BMKF01000001.1"/>
</dbReference>
<dbReference type="InterPro" id="IPR012347">
    <property type="entry name" value="Ferritin-like"/>
</dbReference>
<feature type="domain" description="DUF2383" evidence="1">
    <location>
        <begin position="6"/>
        <end position="109"/>
    </location>
</feature>
<dbReference type="Pfam" id="PF09537">
    <property type="entry name" value="DUF2383"/>
    <property type="match status" value="1"/>
</dbReference>
<comment type="caution">
    <text evidence="2">The sequence shown here is derived from an EMBL/GenBank/DDBJ whole genome shotgun (WGS) entry which is preliminary data.</text>
</comment>
<dbReference type="InterPro" id="IPR011971">
    <property type="entry name" value="CHP02284"/>
</dbReference>
<proteinExistence type="predicted"/>
<keyword evidence="3" id="KW-1185">Reference proteome</keyword>
<dbReference type="EMBL" id="BMKF01000001">
    <property type="protein sequence ID" value="GGB60378.1"/>
    <property type="molecule type" value="Genomic_DNA"/>
</dbReference>
<sequence length="147" mass="16297">MTNHNVDALNDVTKTLIDSQKGYEKVCEMSDDSHALRNKFQTLAAERADLIQSFQTQVRTYGAEPATSGGVGGSLHRAWADFTSLFQDDEKAALEAVEDGEEYLAKQVASKLDSKDIDLPTRELLERAQASALHGERFADMTEKARF</sequence>
<evidence type="ECO:0000259" key="1">
    <source>
        <dbReference type="Pfam" id="PF09537"/>
    </source>
</evidence>
<dbReference type="Gene3D" id="1.20.1260.10">
    <property type="match status" value="1"/>
</dbReference>
<dbReference type="InterPro" id="IPR019052">
    <property type="entry name" value="DUF2383"/>
</dbReference>
<organism evidence="2 3">
    <name type="scientific">Henriciella pelagia</name>
    <dbReference type="NCBI Taxonomy" id="1977912"/>
    <lineage>
        <taxon>Bacteria</taxon>
        <taxon>Pseudomonadati</taxon>
        <taxon>Pseudomonadota</taxon>
        <taxon>Alphaproteobacteria</taxon>
        <taxon>Hyphomonadales</taxon>
        <taxon>Hyphomonadaceae</taxon>
        <taxon>Henriciella</taxon>
    </lineage>
</organism>
<dbReference type="Proteomes" id="UP000628854">
    <property type="component" value="Unassembled WGS sequence"/>
</dbReference>
<evidence type="ECO:0000313" key="2">
    <source>
        <dbReference type="EMBL" id="GGB60378.1"/>
    </source>
</evidence>
<protein>
    <submittedName>
        <fullName evidence="2">Chemotaxis protein</fullName>
    </submittedName>
</protein>
<reference evidence="3" key="1">
    <citation type="journal article" date="2019" name="Int. J. Syst. Evol. Microbiol.">
        <title>The Global Catalogue of Microorganisms (GCM) 10K type strain sequencing project: providing services to taxonomists for standard genome sequencing and annotation.</title>
        <authorList>
            <consortium name="The Broad Institute Genomics Platform"/>
            <consortium name="The Broad Institute Genome Sequencing Center for Infectious Disease"/>
            <person name="Wu L."/>
            <person name="Ma J."/>
        </authorList>
    </citation>
    <scope>NUCLEOTIDE SEQUENCE [LARGE SCALE GENOMIC DNA]</scope>
    <source>
        <strain evidence="3">CGMCC 1.15928</strain>
    </source>
</reference>